<organism evidence="7 8">
    <name type="scientific">Chania multitudinisentens RB-25</name>
    <dbReference type="NCBI Taxonomy" id="1441930"/>
    <lineage>
        <taxon>Bacteria</taxon>
        <taxon>Pseudomonadati</taxon>
        <taxon>Pseudomonadota</taxon>
        <taxon>Gammaproteobacteria</taxon>
        <taxon>Enterobacterales</taxon>
        <taxon>Yersiniaceae</taxon>
        <taxon>Chania</taxon>
    </lineage>
</organism>
<dbReference type="STRING" id="1441930.Z042_01745"/>
<evidence type="ECO:0000313" key="8">
    <source>
        <dbReference type="Proteomes" id="UP000019030"/>
    </source>
</evidence>
<dbReference type="HOGENOM" id="CLU_079569_0_1_6"/>
<feature type="transmembrane region" description="Helical" evidence="6">
    <location>
        <begin position="67"/>
        <end position="86"/>
    </location>
</feature>
<dbReference type="GO" id="GO:0005886">
    <property type="term" value="C:plasma membrane"/>
    <property type="evidence" value="ECO:0007669"/>
    <property type="project" value="UniProtKB-SubCell"/>
</dbReference>
<evidence type="ECO:0000313" key="7">
    <source>
        <dbReference type="EMBL" id="AHG18500.1"/>
    </source>
</evidence>
<feature type="transmembrane region" description="Helical" evidence="6">
    <location>
        <begin position="39"/>
        <end position="60"/>
    </location>
</feature>
<evidence type="ECO:0000256" key="5">
    <source>
        <dbReference type="ARBA" id="ARBA00023136"/>
    </source>
</evidence>
<dbReference type="Proteomes" id="UP000019030">
    <property type="component" value="Chromosome"/>
</dbReference>
<evidence type="ECO:0000256" key="1">
    <source>
        <dbReference type="ARBA" id="ARBA00004651"/>
    </source>
</evidence>
<keyword evidence="3 6" id="KW-0812">Transmembrane</keyword>
<dbReference type="PANTHER" id="PTHR30086:SF21">
    <property type="entry name" value="TRANSPORT PROTEIN"/>
    <property type="match status" value="1"/>
</dbReference>
<reference evidence="7 8" key="1">
    <citation type="submission" date="2014-01" db="EMBL/GenBank/DDBJ databases">
        <title>Isolation of Serratia multitudinisentens RB-25 from Ex-Landfill site.</title>
        <authorList>
            <person name="Robson E.H.J."/>
        </authorList>
    </citation>
    <scope>NUCLEOTIDE SEQUENCE [LARGE SCALE GENOMIC DNA]</scope>
    <source>
        <strain evidence="7 8">RB-25</strain>
    </source>
</reference>
<sequence length="207" mass="22136">MNELLAVVIITLLAVISPGPDFAMVSRNSLLLSRRAGLLNACGIGAGVLIHVSYALIGLGMLILQSLWLFSFLKIIGAAWLIYLGINMLRQTYAPLPPPAQPALSTTASHLSALKTGFLTNLLNPKTTLFIVSLFMQIVSPQTSLAVQIGYGLFISLAHVAWFSIVALFFSSPGINAHFLRMRKGLDRLFGGILIAFGAVLAASSLK</sequence>
<evidence type="ECO:0000256" key="4">
    <source>
        <dbReference type="ARBA" id="ARBA00022989"/>
    </source>
</evidence>
<keyword evidence="4 6" id="KW-1133">Transmembrane helix</keyword>
<dbReference type="PATRIC" id="fig|1441930.4.peg.359"/>
<feature type="transmembrane region" description="Helical" evidence="6">
    <location>
        <begin position="149"/>
        <end position="169"/>
    </location>
</feature>
<evidence type="ECO:0000256" key="3">
    <source>
        <dbReference type="ARBA" id="ARBA00022692"/>
    </source>
</evidence>
<dbReference type="PANTHER" id="PTHR30086">
    <property type="entry name" value="ARGININE EXPORTER PROTEIN ARGO"/>
    <property type="match status" value="1"/>
</dbReference>
<dbReference type="OrthoDB" id="581870at2"/>
<evidence type="ECO:0000256" key="6">
    <source>
        <dbReference type="SAM" id="Phobius"/>
    </source>
</evidence>
<accession>W0L944</accession>
<dbReference type="Pfam" id="PF01810">
    <property type="entry name" value="LysE"/>
    <property type="match status" value="1"/>
</dbReference>
<dbReference type="RefSeq" id="WP_024914013.1">
    <property type="nucleotide sequence ID" value="NZ_CP007044.2"/>
</dbReference>
<dbReference type="GO" id="GO:0015171">
    <property type="term" value="F:amino acid transmembrane transporter activity"/>
    <property type="evidence" value="ECO:0007669"/>
    <property type="project" value="TreeGrafter"/>
</dbReference>
<keyword evidence="8" id="KW-1185">Reference proteome</keyword>
<keyword evidence="2" id="KW-1003">Cell membrane</keyword>
<comment type="subcellular location">
    <subcellularLocation>
        <location evidence="1">Cell membrane</location>
        <topology evidence="1">Multi-pass membrane protein</topology>
    </subcellularLocation>
</comment>
<dbReference type="eggNOG" id="COG1280">
    <property type="taxonomic scope" value="Bacteria"/>
</dbReference>
<dbReference type="InterPro" id="IPR001123">
    <property type="entry name" value="LeuE-type"/>
</dbReference>
<gene>
    <name evidence="7" type="ORF">Z042_01745</name>
</gene>
<evidence type="ECO:0000256" key="2">
    <source>
        <dbReference type="ARBA" id="ARBA00022475"/>
    </source>
</evidence>
<dbReference type="KEGG" id="sfo:Z042_01745"/>
<name>W0L944_9GAMM</name>
<protein>
    <submittedName>
        <fullName evidence="7">Amino acid transporter</fullName>
    </submittedName>
</protein>
<proteinExistence type="predicted"/>
<keyword evidence="5 6" id="KW-0472">Membrane</keyword>
<reference evidence="7 8" key="2">
    <citation type="submission" date="2015-03" db="EMBL/GenBank/DDBJ databases">
        <authorList>
            <person name="Chan K.-G."/>
        </authorList>
    </citation>
    <scope>NUCLEOTIDE SEQUENCE [LARGE SCALE GENOMIC DNA]</scope>
    <source>
        <strain evidence="7 8">RB-25</strain>
    </source>
</reference>
<dbReference type="PIRSF" id="PIRSF006324">
    <property type="entry name" value="LeuE"/>
    <property type="match status" value="1"/>
</dbReference>
<dbReference type="AlphaFoldDB" id="W0L944"/>
<dbReference type="EMBL" id="CP007044">
    <property type="protein sequence ID" value="AHG18500.1"/>
    <property type="molecule type" value="Genomic_DNA"/>
</dbReference>
<feature type="transmembrane region" description="Helical" evidence="6">
    <location>
        <begin position="189"/>
        <end position="206"/>
    </location>
</feature>